<dbReference type="PANTHER" id="PTHR43581:SF4">
    <property type="entry name" value="ATP_GTP PHOSPHATASE"/>
    <property type="match status" value="1"/>
</dbReference>
<dbReference type="Pfam" id="PF13304">
    <property type="entry name" value="AAA_21"/>
    <property type="match status" value="1"/>
</dbReference>
<dbReference type="InterPro" id="IPR027417">
    <property type="entry name" value="P-loop_NTPase"/>
</dbReference>
<dbReference type="Proteomes" id="UP000316727">
    <property type="component" value="Unassembled WGS sequence"/>
</dbReference>
<dbReference type="PANTHER" id="PTHR43581">
    <property type="entry name" value="ATP/GTP PHOSPHATASE"/>
    <property type="match status" value="1"/>
</dbReference>
<evidence type="ECO:0000313" key="2">
    <source>
        <dbReference type="EMBL" id="TPE43602.1"/>
    </source>
</evidence>
<feature type="domain" description="ATPase AAA-type core" evidence="1">
    <location>
        <begin position="27"/>
        <end position="321"/>
    </location>
</feature>
<reference evidence="2 3" key="1">
    <citation type="submission" date="2019-06" db="EMBL/GenBank/DDBJ databases">
        <title>A novel bacterium of genus Pontibacter, isolated from marine sediment.</title>
        <authorList>
            <person name="Huang H."/>
            <person name="Mo K."/>
            <person name="Hu Y."/>
        </authorList>
    </citation>
    <scope>NUCLEOTIDE SEQUENCE [LARGE SCALE GENOMIC DNA]</scope>
    <source>
        <strain evidence="2 3">HB172049</strain>
    </source>
</reference>
<dbReference type="AlphaFoldDB" id="A0A501W493"/>
<evidence type="ECO:0000313" key="3">
    <source>
        <dbReference type="Proteomes" id="UP000316727"/>
    </source>
</evidence>
<keyword evidence="3" id="KW-1185">Reference proteome</keyword>
<protein>
    <recommendedName>
        <fullName evidence="1">ATPase AAA-type core domain-containing protein</fullName>
    </recommendedName>
</protein>
<dbReference type="GO" id="GO:0005524">
    <property type="term" value="F:ATP binding"/>
    <property type="evidence" value="ECO:0007669"/>
    <property type="project" value="InterPro"/>
</dbReference>
<comment type="caution">
    <text evidence="2">The sequence shown here is derived from an EMBL/GenBank/DDBJ whole genome shotgun (WGS) entry which is preliminary data.</text>
</comment>
<name>A0A501W493_9BACT</name>
<proteinExistence type="predicted"/>
<dbReference type="Gene3D" id="3.40.50.300">
    <property type="entry name" value="P-loop containing nucleotide triphosphate hydrolases"/>
    <property type="match status" value="1"/>
</dbReference>
<dbReference type="OrthoDB" id="9784297at2"/>
<organism evidence="2 3">
    <name type="scientific">Pontibacter mangrovi</name>
    <dbReference type="NCBI Taxonomy" id="2589816"/>
    <lineage>
        <taxon>Bacteria</taxon>
        <taxon>Pseudomonadati</taxon>
        <taxon>Bacteroidota</taxon>
        <taxon>Cytophagia</taxon>
        <taxon>Cytophagales</taxon>
        <taxon>Hymenobacteraceae</taxon>
        <taxon>Pontibacter</taxon>
    </lineage>
</organism>
<evidence type="ECO:0000259" key="1">
    <source>
        <dbReference type="Pfam" id="PF13304"/>
    </source>
</evidence>
<dbReference type="RefSeq" id="WP_140621904.1">
    <property type="nucleotide sequence ID" value="NZ_VFRQ01000006.1"/>
</dbReference>
<dbReference type="SUPFAM" id="SSF52540">
    <property type="entry name" value="P-loop containing nucleoside triphosphate hydrolases"/>
    <property type="match status" value="1"/>
</dbReference>
<dbReference type="InterPro" id="IPR003959">
    <property type="entry name" value="ATPase_AAA_core"/>
</dbReference>
<dbReference type="InterPro" id="IPR051396">
    <property type="entry name" value="Bact_Antivir_Def_Nuclease"/>
</dbReference>
<dbReference type="EMBL" id="VFRQ01000006">
    <property type="protein sequence ID" value="TPE43602.1"/>
    <property type="molecule type" value="Genomic_DNA"/>
</dbReference>
<dbReference type="GO" id="GO:0016887">
    <property type="term" value="F:ATP hydrolysis activity"/>
    <property type="evidence" value="ECO:0007669"/>
    <property type="project" value="InterPro"/>
</dbReference>
<sequence>MAKIHTLRISNFRSIKDFEQVFGLSSFVCIIGRGDSGKTTILDAISYVLCGNWNLSIFDTDFYGCNIDEPIIIEATLYDLPARLLQESRFGLYIRGIDMTTNTIHDTLEDSHIEALTIRFTVERDLEPRWCVTNVRQEDIEIRASDRASLNMFFVSDYVDKHFSWNKGNPLYSLLRQEDNDLRENGNPIIDALRDAKSKIDNNSFSEFDSVMSRIKSSSAGFGIDIQKANTTVDLKDIIVKEGKVTLHEDSIPFRLKGKGSKRLISIAIQVEVAKSVGGILLIDEIEQGLEPDRAQHLAKTLRESYEGQVFIITHSRDVLVELKAENLYRMAKDAKRLFHFDDSFQGVLRANPEAFFAKKIIVCEGATEVGIVRAINNHRIKMGRTSATLEGVKLTDGKGSNQVIYSDGFLRAGFEVCMFCDSDEPNVNRVKESLRSQGISIIDCEDNLSIEQQVFKDLPWAGVKQLIEQQKHSTSNASVEDSVGNRYKHYVKNGVLKEGWADVEDEMLRLTLGDVAKDREWFKSITKGEMLGTVCCDYFSDMKDSRLNEQFEKLSKWIEHA</sequence>
<accession>A0A501W493</accession>
<gene>
    <name evidence="2" type="ORF">FJM65_12665</name>
</gene>